<dbReference type="AlphaFoldDB" id="A0AAD7RW92"/>
<reference evidence="3" key="1">
    <citation type="journal article" date="2023" name="Science">
        <title>Genome structures resolve the early diversification of teleost fishes.</title>
        <authorList>
            <person name="Parey E."/>
            <person name="Louis A."/>
            <person name="Montfort J."/>
            <person name="Bouchez O."/>
            <person name="Roques C."/>
            <person name="Iampietro C."/>
            <person name="Lluch J."/>
            <person name="Castinel A."/>
            <person name="Donnadieu C."/>
            <person name="Desvignes T."/>
            <person name="Floi Bucao C."/>
            <person name="Jouanno E."/>
            <person name="Wen M."/>
            <person name="Mejri S."/>
            <person name="Dirks R."/>
            <person name="Jansen H."/>
            <person name="Henkel C."/>
            <person name="Chen W.J."/>
            <person name="Zahm M."/>
            <person name="Cabau C."/>
            <person name="Klopp C."/>
            <person name="Thompson A.W."/>
            <person name="Robinson-Rechavi M."/>
            <person name="Braasch I."/>
            <person name="Lecointre G."/>
            <person name="Bobe J."/>
            <person name="Postlethwait J.H."/>
            <person name="Berthelot C."/>
            <person name="Roest Crollius H."/>
            <person name="Guiguen Y."/>
        </authorList>
    </citation>
    <scope>NUCLEOTIDE SEQUENCE</scope>
    <source>
        <strain evidence="3">NC1722</strain>
    </source>
</reference>
<proteinExistence type="predicted"/>
<feature type="compositionally biased region" description="Basic residues" evidence="1">
    <location>
        <begin position="185"/>
        <end position="196"/>
    </location>
</feature>
<evidence type="ECO:0000259" key="2">
    <source>
        <dbReference type="Pfam" id="PF15255"/>
    </source>
</evidence>
<evidence type="ECO:0000313" key="3">
    <source>
        <dbReference type="EMBL" id="KAJ8391435.1"/>
    </source>
</evidence>
<sequence length="293" mass="31429">MEKKPVRRRPPRSLQLKKPEEHSDEEKHAGASPHAPKAKPRNSPLIEKLQANLALTPTALLPPSKSPEVRLQPTSSSPSPTLGPPSPALCPPSPALGLPSPGLSPALLSEEEAPVSFEDPPEGSVLPSFNKDRARLSFRRRPPSRQHRKSCGEEGGAAGGRSSPCQLDSQRRNEGEEEAPEKTSRKMKRVRVRKTSGRNTDKRDSAERGDAAGTGTPDETQPGAAGNSEEREATAEEVKSPGNEASESEGEGLQVEPRPDDNIRANRKAGEETQPQEGKGISPDEDEPESTGD</sequence>
<keyword evidence="4" id="KW-1185">Reference proteome</keyword>
<dbReference type="InterPro" id="IPR029341">
    <property type="entry name" value="FAM21/CAPZIP"/>
</dbReference>
<feature type="compositionally biased region" description="Low complexity" evidence="1">
    <location>
        <begin position="95"/>
        <end position="108"/>
    </location>
</feature>
<feature type="compositionally biased region" description="Low complexity" evidence="1">
    <location>
        <begin position="53"/>
        <end position="63"/>
    </location>
</feature>
<feature type="compositionally biased region" description="Basic residues" evidence="1">
    <location>
        <begin position="136"/>
        <end position="149"/>
    </location>
</feature>
<evidence type="ECO:0000256" key="1">
    <source>
        <dbReference type="SAM" id="MobiDB-lite"/>
    </source>
</evidence>
<accession>A0AAD7RW92</accession>
<dbReference type="EMBL" id="JAINUG010000157">
    <property type="protein sequence ID" value="KAJ8391435.1"/>
    <property type="molecule type" value="Genomic_DNA"/>
</dbReference>
<comment type="caution">
    <text evidence="3">The sequence shown here is derived from an EMBL/GenBank/DDBJ whole genome shotgun (WGS) entry which is preliminary data.</text>
</comment>
<feature type="compositionally biased region" description="Basic and acidic residues" evidence="1">
    <location>
        <begin position="228"/>
        <end position="239"/>
    </location>
</feature>
<feature type="compositionally biased region" description="Acidic residues" evidence="1">
    <location>
        <begin position="283"/>
        <end position="293"/>
    </location>
</feature>
<name>A0AAD7RW92_9TELE</name>
<evidence type="ECO:0000313" key="4">
    <source>
        <dbReference type="Proteomes" id="UP001221898"/>
    </source>
</evidence>
<feature type="region of interest" description="Disordered" evidence="1">
    <location>
        <begin position="1"/>
        <end position="293"/>
    </location>
</feature>
<dbReference type="Pfam" id="PF15255">
    <property type="entry name" value="CAP-ZIP_m"/>
    <property type="match status" value="1"/>
</dbReference>
<feature type="compositionally biased region" description="Basic and acidic residues" evidence="1">
    <location>
        <begin position="257"/>
        <end position="271"/>
    </location>
</feature>
<protein>
    <recommendedName>
        <fullName evidence="2">FAM21/CAPZIP domain-containing protein</fullName>
    </recommendedName>
</protein>
<feature type="domain" description="FAM21/CAPZIP" evidence="2">
    <location>
        <begin position="42"/>
        <end position="171"/>
    </location>
</feature>
<feature type="compositionally biased region" description="Basic and acidic residues" evidence="1">
    <location>
        <begin position="17"/>
        <end position="29"/>
    </location>
</feature>
<organism evidence="3 4">
    <name type="scientific">Aldrovandia affinis</name>
    <dbReference type="NCBI Taxonomy" id="143900"/>
    <lineage>
        <taxon>Eukaryota</taxon>
        <taxon>Metazoa</taxon>
        <taxon>Chordata</taxon>
        <taxon>Craniata</taxon>
        <taxon>Vertebrata</taxon>
        <taxon>Euteleostomi</taxon>
        <taxon>Actinopterygii</taxon>
        <taxon>Neopterygii</taxon>
        <taxon>Teleostei</taxon>
        <taxon>Notacanthiformes</taxon>
        <taxon>Halosauridae</taxon>
        <taxon>Aldrovandia</taxon>
    </lineage>
</organism>
<feature type="compositionally biased region" description="Basic and acidic residues" evidence="1">
    <location>
        <begin position="199"/>
        <end position="210"/>
    </location>
</feature>
<feature type="compositionally biased region" description="Pro residues" evidence="1">
    <location>
        <begin position="81"/>
        <end position="94"/>
    </location>
</feature>
<feature type="compositionally biased region" description="Basic and acidic residues" evidence="1">
    <location>
        <begin position="169"/>
        <end position="184"/>
    </location>
</feature>
<dbReference type="Proteomes" id="UP001221898">
    <property type="component" value="Unassembled WGS sequence"/>
</dbReference>
<gene>
    <name evidence="3" type="ORF">AAFF_G00089090</name>
</gene>
<feature type="compositionally biased region" description="Basic residues" evidence="1">
    <location>
        <begin position="1"/>
        <end position="11"/>
    </location>
</feature>